<dbReference type="CDD" id="cd14066">
    <property type="entry name" value="STKc_IRAK"/>
    <property type="match status" value="2"/>
</dbReference>
<comment type="function">
    <text evidence="20">Promotes hydrogen peroxide H(2)O(2) production and cell death.</text>
</comment>
<keyword evidence="14 22" id="KW-0067">ATP-binding</keyword>
<dbReference type="InterPro" id="IPR000719">
    <property type="entry name" value="Prot_kinase_dom"/>
</dbReference>
<dbReference type="PROSITE" id="PS00107">
    <property type="entry name" value="PROTEIN_KINASE_ATP"/>
    <property type="match status" value="2"/>
</dbReference>
<dbReference type="CDD" id="cd06899">
    <property type="entry name" value="lectin_legume_LecRK_Arcelin_ConA"/>
    <property type="match status" value="2"/>
</dbReference>
<accession>A0AAD5CX81</accession>
<dbReference type="Pfam" id="PF00069">
    <property type="entry name" value="Pkinase"/>
    <property type="match status" value="2"/>
</dbReference>
<dbReference type="FunFam" id="3.30.200.20:FF:000168">
    <property type="entry name" value="L-type lectin-domain containing receptor kinase IX.1"/>
    <property type="match status" value="2"/>
</dbReference>
<keyword evidence="12" id="KW-0418">Kinase</keyword>
<dbReference type="GO" id="GO:0004674">
    <property type="term" value="F:protein serine/threonine kinase activity"/>
    <property type="evidence" value="ECO:0007669"/>
    <property type="project" value="UniProtKB-KW"/>
</dbReference>
<evidence type="ECO:0000256" key="15">
    <source>
        <dbReference type="ARBA" id="ARBA00022989"/>
    </source>
</evidence>
<gene>
    <name evidence="25" type="ORF">M8C21_003783</name>
</gene>
<evidence type="ECO:0000256" key="6">
    <source>
        <dbReference type="ARBA" id="ARBA00022527"/>
    </source>
</evidence>
<dbReference type="PROSITE" id="PS00307">
    <property type="entry name" value="LECTIN_LEGUME_BETA"/>
    <property type="match status" value="1"/>
</dbReference>
<dbReference type="Gene3D" id="3.30.200.20">
    <property type="entry name" value="Phosphorylase Kinase, domain 1"/>
    <property type="match status" value="2"/>
</dbReference>
<feature type="binding site" evidence="22">
    <location>
        <position position="977"/>
    </location>
    <ligand>
        <name>ATP</name>
        <dbReference type="ChEBI" id="CHEBI:30616"/>
    </ligand>
</feature>
<keyword evidence="17" id="KW-0675">Receptor</keyword>
<feature type="domain" description="Protein kinase" evidence="24">
    <location>
        <begin position="324"/>
        <end position="604"/>
    </location>
</feature>
<dbReference type="Gene3D" id="2.60.120.200">
    <property type="match status" value="2"/>
</dbReference>
<evidence type="ECO:0000256" key="12">
    <source>
        <dbReference type="ARBA" id="ARBA00022777"/>
    </source>
</evidence>
<keyword evidence="8 23" id="KW-0812">Transmembrane</keyword>
<keyword evidence="18" id="KW-0325">Glycoprotein</keyword>
<feature type="transmembrane region" description="Helical" evidence="23">
    <location>
        <begin position="257"/>
        <end position="279"/>
    </location>
</feature>
<evidence type="ECO:0000256" key="19">
    <source>
        <dbReference type="ARBA" id="ARBA00058054"/>
    </source>
</evidence>
<feature type="transmembrane region" description="Helical" evidence="23">
    <location>
        <begin position="882"/>
        <end position="902"/>
    </location>
</feature>
<comment type="similarity">
    <text evidence="3">In the C-terminal section; belongs to the protein kinase superfamily. Ser/Thr protein kinase family.</text>
</comment>
<dbReference type="SMART" id="SM00220">
    <property type="entry name" value="S_TKc"/>
    <property type="match status" value="2"/>
</dbReference>
<dbReference type="SUPFAM" id="SSF56112">
    <property type="entry name" value="Protein kinase-like (PK-like)"/>
    <property type="match status" value="2"/>
</dbReference>
<evidence type="ECO:0000256" key="10">
    <source>
        <dbReference type="ARBA" id="ARBA00022734"/>
    </source>
</evidence>
<evidence type="ECO:0000256" key="21">
    <source>
        <dbReference type="ARBA" id="ARBA00063357"/>
    </source>
</evidence>
<evidence type="ECO:0000256" key="2">
    <source>
        <dbReference type="ARBA" id="ARBA00008536"/>
    </source>
</evidence>
<evidence type="ECO:0000313" key="26">
    <source>
        <dbReference type="Proteomes" id="UP001206925"/>
    </source>
</evidence>
<dbReference type="PROSITE" id="PS50011">
    <property type="entry name" value="PROTEIN_KINASE_DOM"/>
    <property type="match status" value="2"/>
</dbReference>
<dbReference type="EMBL" id="JAMZMK010006231">
    <property type="protein sequence ID" value="KAI7750033.1"/>
    <property type="molecule type" value="Genomic_DNA"/>
</dbReference>
<evidence type="ECO:0000256" key="23">
    <source>
        <dbReference type="SAM" id="Phobius"/>
    </source>
</evidence>
<evidence type="ECO:0000256" key="1">
    <source>
        <dbReference type="ARBA" id="ARBA00004251"/>
    </source>
</evidence>
<evidence type="ECO:0000256" key="14">
    <source>
        <dbReference type="ARBA" id="ARBA00022840"/>
    </source>
</evidence>
<dbReference type="InterPro" id="IPR000985">
    <property type="entry name" value="Lectin_LegA_CS"/>
</dbReference>
<dbReference type="InterPro" id="IPR008271">
    <property type="entry name" value="Ser/Thr_kinase_AS"/>
</dbReference>
<evidence type="ECO:0000256" key="8">
    <source>
        <dbReference type="ARBA" id="ARBA00022692"/>
    </source>
</evidence>
<dbReference type="InterPro" id="IPR013320">
    <property type="entry name" value="ConA-like_dom_sf"/>
</dbReference>
<keyword evidence="6" id="KW-0723">Serine/threonine-protein kinase</keyword>
<keyword evidence="5" id="KW-1003">Cell membrane</keyword>
<keyword evidence="11 22" id="KW-0547">Nucleotide-binding</keyword>
<dbReference type="PANTHER" id="PTHR27007">
    <property type="match status" value="1"/>
</dbReference>
<evidence type="ECO:0000313" key="25">
    <source>
        <dbReference type="EMBL" id="KAI7750033.1"/>
    </source>
</evidence>
<keyword evidence="10" id="KW-0430">Lectin</keyword>
<keyword evidence="9" id="KW-0732">Signal</keyword>
<keyword evidence="15 23" id="KW-1133">Transmembrane helix</keyword>
<name>A0AAD5CX81_AMBAR</name>
<dbReference type="GO" id="GO:0002229">
    <property type="term" value="P:defense response to oomycetes"/>
    <property type="evidence" value="ECO:0007669"/>
    <property type="project" value="UniProtKB-ARBA"/>
</dbReference>
<dbReference type="EC" id="2.7.11.1" evidence="4"/>
<evidence type="ECO:0000256" key="13">
    <source>
        <dbReference type="ARBA" id="ARBA00022821"/>
    </source>
</evidence>
<sequence>MLVLPVTKSIYFQVQRFDSTANDVVYIGDAVPSFGSVNFNSIVYCCRVGQVLYKQRVPLWDSNSGKLSDFLTHFSFAIDIEDFMPYGHGLAFFLAPVGFTSPLNSAAGFLGLFNSTTSDDPSQGPIVSVEFDSFSNQEWDPPFEHVGINRNSLSSVSYASWNASLYNKQTANCWISYNSTTNNLSVFWTYERNPSFQGNSNLSYRINLKEVLPSWVTIGITASTGQFMEKHTLQYWDFNSSLDITDESKTISQKDKLTVGLAVPLGVISIVCILAYMIWSRIRKRHREEEAEPMNLYSINDDLEQGAGPKRFSYRDLALATNNFTDDLKLGEGGFGCVYRGFLTRERRLVAVKKISKGSKQGKKEYITEVKIISSLRHRNLVQLIGWCHDEHQFLLVYEFMPNGSLDSHLFGNMPPLAWGLRYKISLGLASALLYLHEEWEQCVIHRDIKSSNVMLDSGFNAKLGDFGLAKLMDHELGPQTTGLAGTLGYMAPEYVRTGKASKESDVYSFGVVAIEICCGRKARDCIDDDSEMALVDWVRFLHKKGEILLAVDEKLNQDFDEEQAKRLMMVGLWCAHADRRLRPSIRQAIQVLNFEADVPDLYMNEPVLEHHASNNQSSSSGDPYLTSSSINIVDFKIDRFDANATNILYSGDALPSAGTIEFNKVNYVTRVGQAKYYDTVLIWDHKSGKLTDFTTHFTFIIDTQGVSRYGHGLTFFLAPESFQIPANSAGGFLGLFNTTNYDSPRNQIIFVEFDSFVNAEWDPPFEHVGINKNSIASAVYTECNASLHSGETTGAWVSYNATTQILSVRWSNGAGNEPQGNMNTSLSYRVDLREVLPERVIVGFSASTGAFIERHILQSWEFSSSLNMVEKGEDNSKKWKLAVGITIPLAVLVTVTAFVVFRRKHRKPAEKPIETVALMSMNDDLERGAGPRRFSYSDLITATNNFSNDRKLGQGGFGCVYKGYLTHENIAVAVKKISQGSKQGKKEYITEVKVISSLRHRNLVRLIGWCHDQNQFLLVYEFMPNGSLDSHLFGQKIPLEWAVRYKIAMGLASALLYLHEDWEKCVVHRDIKTSNIMLDSRFNVKLADFGLARLMDHELGPQTTGLAGTLGYLAPEYVMTGKASKESDVYSFGVVALEIASGRKVMDDVDPDSDLGLLPWVWGLLGRGELLSGMDRSLKEFDSKQVECLMMVGLWCAHPDRSLRPSIRQAIQVLKFEVALPNLPMKMPVPMYYAEPDVPSSGSASITYTSIDLAR</sequence>
<dbReference type="FunFam" id="1.10.510.10:FF:000240">
    <property type="entry name" value="Lectin-domain containing receptor kinase A4.3"/>
    <property type="match status" value="2"/>
</dbReference>
<comment type="caution">
    <text evidence="25">The sequence shown here is derived from an EMBL/GenBank/DDBJ whole genome shotgun (WGS) entry which is preliminary data.</text>
</comment>
<organism evidence="25 26">
    <name type="scientific">Ambrosia artemisiifolia</name>
    <name type="common">Common ragweed</name>
    <dbReference type="NCBI Taxonomy" id="4212"/>
    <lineage>
        <taxon>Eukaryota</taxon>
        <taxon>Viridiplantae</taxon>
        <taxon>Streptophyta</taxon>
        <taxon>Embryophyta</taxon>
        <taxon>Tracheophyta</taxon>
        <taxon>Spermatophyta</taxon>
        <taxon>Magnoliopsida</taxon>
        <taxon>eudicotyledons</taxon>
        <taxon>Gunneridae</taxon>
        <taxon>Pentapetalae</taxon>
        <taxon>asterids</taxon>
        <taxon>campanulids</taxon>
        <taxon>Asterales</taxon>
        <taxon>Asteraceae</taxon>
        <taxon>Asteroideae</taxon>
        <taxon>Heliantheae alliance</taxon>
        <taxon>Heliantheae</taxon>
        <taxon>Ambrosia</taxon>
    </lineage>
</organism>
<dbReference type="InterPro" id="IPR050528">
    <property type="entry name" value="L-type_Lectin-RKs"/>
</dbReference>
<evidence type="ECO:0000256" key="9">
    <source>
        <dbReference type="ARBA" id="ARBA00022729"/>
    </source>
</evidence>
<keyword evidence="26" id="KW-1185">Reference proteome</keyword>
<keyword evidence="7" id="KW-0808">Transferase</keyword>
<dbReference type="PROSITE" id="PS00108">
    <property type="entry name" value="PROTEIN_KINASE_ST"/>
    <property type="match status" value="2"/>
</dbReference>
<comment type="similarity">
    <text evidence="2">In the N-terminal section; belongs to the leguminous lectin family.</text>
</comment>
<dbReference type="GO" id="GO:0005886">
    <property type="term" value="C:plasma membrane"/>
    <property type="evidence" value="ECO:0007669"/>
    <property type="project" value="UniProtKB-SubCell"/>
</dbReference>
<protein>
    <recommendedName>
        <fullName evidence="4">non-specific serine/threonine protein kinase</fullName>
        <ecNumber evidence="4">2.7.11.1</ecNumber>
    </recommendedName>
</protein>
<dbReference type="InterPro" id="IPR011009">
    <property type="entry name" value="Kinase-like_dom_sf"/>
</dbReference>
<dbReference type="Gene3D" id="1.10.510.10">
    <property type="entry name" value="Transferase(Phosphotransferase) domain 1"/>
    <property type="match status" value="2"/>
</dbReference>
<evidence type="ECO:0000256" key="5">
    <source>
        <dbReference type="ARBA" id="ARBA00022475"/>
    </source>
</evidence>
<evidence type="ECO:0000256" key="7">
    <source>
        <dbReference type="ARBA" id="ARBA00022679"/>
    </source>
</evidence>
<dbReference type="InterPro" id="IPR017441">
    <property type="entry name" value="Protein_kinase_ATP_BS"/>
</dbReference>
<evidence type="ECO:0000256" key="16">
    <source>
        <dbReference type="ARBA" id="ARBA00023136"/>
    </source>
</evidence>
<dbReference type="Pfam" id="PF00139">
    <property type="entry name" value="Lectin_legB"/>
    <property type="match status" value="2"/>
</dbReference>
<evidence type="ECO:0000259" key="24">
    <source>
        <dbReference type="PROSITE" id="PS50011"/>
    </source>
</evidence>
<reference evidence="25" key="1">
    <citation type="submission" date="2022-06" db="EMBL/GenBank/DDBJ databases">
        <title>Uncovering the hologenomic basis of an extraordinary plant invasion.</title>
        <authorList>
            <person name="Bieker V.C."/>
            <person name="Martin M.D."/>
            <person name="Gilbert T."/>
            <person name="Hodgins K."/>
            <person name="Battlay P."/>
            <person name="Petersen B."/>
            <person name="Wilson J."/>
        </authorList>
    </citation>
    <scope>NUCLEOTIDE SEQUENCE</scope>
    <source>
        <strain evidence="25">AA19_3_7</strain>
        <tissue evidence="25">Leaf</tissue>
    </source>
</reference>
<feature type="domain" description="Protein kinase" evidence="24">
    <location>
        <begin position="947"/>
        <end position="1224"/>
    </location>
</feature>
<comment type="function">
    <text evidence="19">Involved in resistance response to the pathogenic oomycetes Phytophthora infestans and Phytophthora capsici.</text>
</comment>
<evidence type="ECO:0000256" key="20">
    <source>
        <dbReference type="ARBA" id="ARBA00058818"/>
    </source>
</evidence>
<proteinExistence type="inferred from homology"/>
<comment type="subunit">
    <text evidence="21">Interacts with ABCG40.</text>
</comment>
<evidence type="ECO:0000256" key="4">
    <source>
        <dbReference type="ARBA" id="ARBA00012513"/>
    </source>
</evidence>
<dbReference type="FunFam" id="2.60.120.200:FF:000103">
    <property type="entry name" value="L-type lectin-domain containing receptor kinase IX.1"/>
    <property type="match status" value="1"/>
</dbReference>
<dbReference type="AlphaFoldDB" id="A0AAD5CX81"/>
<keyword evidence="13" id="KW-0611">Plant defense</keyword>
<dbReference type="InterPro" id="IPR019825">
    <property type="entry name" value="Lectin_legB_Mn/Ca_BS"/>
</dbReference>
<keyword evidence="16 23" id="KW-0472">Membrane</keyword>
<evidence type="ECO:0000256" key="11">
    <source>
        <dbReference type="ARBA" id="ARBA00022741"/>
    </source>
</evidence>
<evidence type="ECO:0000256" key="3">
    <source>
        <dbReference type="ARBA" id="ARBA00010217"/>
    </source>
</evidence>
<comment type="subcellular location">
    <subcellularLocation>
        <location evidence="1">Cell membrane</location>
        <topology evidence="1">Single-pass type I membrane protein</topology>
    </subcellularLocation>
</comment>
<feature type="binding site" evidence="22">
    <location>
        <position position="354"/>
    </location>
    <ligand>
        <name>ATP</name>
        <dbReference type="ChEBI" id="CHEBI:30616"/>
    </ligand>
</feature>
<evidence type="ECO:0000256" key="22">
    <source>
        <dbReference type="PROSITE-ProRule" id="PRU10141"/>
    </source>
</evidence>
<dbReference type="PROSITE" id="PS00308">
    <property type="entry name" value="LECTIN_LEGUME_ALPHA"/>
    <property type="match status" value="1"/>
</dbReference>
<dbReference type="Proteomes" id="UP001206925">
    <property type="component" value="Unassembled WGS sequence"/>
</dbReference>
<dbReference type="GO" id="GO:0030246">
    <property type="term" value="F:carbohydrate binding"/>
    <property type="evidence" value="ECO:0007669"/>
    <property type="project" value="UniProtKB-KW"/>
</dbReference>
<dbReference type="GO" id="GO:0009626">
    <property type="term" value="P:plant-type hypersensitive response"/>
    <property type="evidence" value="ECO:0007669"/>
    <property type="project" value="UniProtKB-ARBA"/>
</dbReference>
<evidence type="ECO:0000256" key="17">
    <source>
        <dbReference type="ARBA" id="ARBA00023170"/>
    </source>
</evidence>
<evidence type="ECO:0000256" key="18">
    <source>
        <dbReference type="ARBA" id="ARBA00023180"/>
    </source>
</evidence>
<dbReference type="GO" id="GO:0005524">
    <property type="term" value="F:ATP binding"/>
    <property type="evidence" value="ECO:0007669"/>
    <property type="project" value="UniProtKB-UniRule"/>
</dbReference>
<dbReference type="SUPFAM" id="SSF49899">
    <property type="entry name" value="Concanavalin A-like lectins/glucanases"/>
    <property type="match status" value="2"/>
</dbReference>
<dbReference type="InterPro" id="IPR001220">
    <property type="entry name" value="Legume_lectin_dom"/>
</dbReference>